<organism evidence="1 2">
    <name type="scientific">Lentinula edodes</name>
    <name type="common">Shiitake mushroom</name>
    <name type="synonym">Lentinus edodes</name>
    <dbReference type="NCBI Taxonomy" id="5353"/>
    <lineage>
        <taxon>Eukaryota</taxon>
        <taxon>Fungi</taxon>
        <taxon>Dikarya</taxon>
        <taxon>Basidiomycota</taxon>
        <taxon>Agaricomycotina</taxon>
        <taxon>Agaricomycetes</taxon>
        <taxon>Agaricomycetidae</taxon>
        <taxon>Agaricales</taxon>
        <taxon>Marasmiineae</taxon>
        <taxon>Omphalotaceae</taxon>
        <taxon>Lentinula</taxon>
    </lineage>
</organism>
<dbReference type="AlphaFoldDB" id="A0A1Q3EKM1"/>
<protein>
    <submittedName>
        <fullName evidence="1">Uncharacterized protein</fullName>
    </submittedName>
</protein>
<proteinExistence type="predicted"/>
<reference evidence="1 2" key="2">
    <citation type="submission" date="2017-02" db="EMBL/GenBank/DDBJ databases">
        <title>A genome survey and senescence transcriptome analysis in Lentinula edodes.</title>
        <authorList>
            <person name="Sakamoto Y."/>
            <person name="Nakade K."/>
            <person name="Sato S."/>
            <person name="Yoshida Y."/>
            <person name="Miyazaki K."/>
            <person name="Natsume S."/>
            <person name="Konno N."/>
        </authorList>
    </citation>
    <scope>NUCLEOTIDE SEQUENCE [LARGE SCALE GENOMIC DNA]</scope>
    <source>
        <strain evidence="1 2">NBRC 111202</strain>
    </source>
</reference>
<name>A0A1Q3EKM1_LENED</name>
<sequence>MFRNTSHLDSPQTPSNPAGCAEFADVFDEIVADSLPEHRPYDLKIDLEEGASPPLGRIYPSSEKELVTLIAHAFIWSESLKVTNGRPPFGPVTAPVKIMYTV</sequence>
<reference evidence="1 2" key="1">
    <citation type="submission" date="2016-08" db="EMBL/GenBank/DDBJ databases">
        <authorList>
            <consortium name="Lentinula edodes genome sequencing consortium"/>
            <person name="Sakamoto Y."/>
            <person name="Nakade K."/>
            <person name="Sato S."/>
            <person name="Yoshida Y."/>
            <person name="Miyazaki K."/>
            <person name="Natsume S."/>
            <person name="Konno N."/>
        </authorList>
    </citation>
    <scope>NUCLEOTIDE SEQUENCE [LARGE SCALE GENOMIC DNA]</scope>
    <source>
        <strain evidence="1 2">NBRC 111202</strain>
    </source>
</reference>
<gene>
    <name evidence="1" type="ORF">LENED_009765</name>
</gene>
<evidence type="ECO:0000313" key="1">
    <source>
        <dbReference type="EMBL" id="GAW07753.1"/>
    </source>
</evidence>
<evidence type="ECO:0000313" key="2">
    <source>
        <dbReference type="Proteomes" id="UP000188533"/>
    </source>
</evidence>
<comment type="caution">
    <text evidence="1">The sequence shown here is derived from an EMBL/GenBank/DDBJ whole genome shotgun (WGS) entry which is preliminary data.</text>
</comment>
<accession>A0A1Q3EKM1</accession>
<keyword evidence="2" id="KW-1185">Reference proteome</keyword>
<dbReference type="STRING" id="5353.A0A1Q3EKM1"/>
<dbReference type="EMBL" id="BDGU01000496">
    <property type="protein sequence ID" value="GAW07753.1"/>
    <property type="molecule type" value="Genomic_DNA"/>
</dbReference>
<dbReference type="Proteomes" id="UP000188533">
    <property type="component" value="Unassembled WGS sequence"/>
</dbReference>